<name>A0A067MBL2_BOTB1</name>
<accession>A0A067MBL2</accession>
<keyword evidence="5" id="KW-0735">Signal-anchor</keyword>
<sequence length="179" mass="20158">MHSIYHRASNIASLLSTCVCALLVAVALSTFVLQVAPPPAKVNIKSLDVKWNGQSYYHKGQPAAQVKFDLKADLTPLFNWNTKQVFVYLVAEYTNAQGVNNKVVLWDRIVRRRKDAVIAARSRTNKYIFRDPSRSFKNVSEATFMLEYNIMPYVGVLTSGEVGRTLEPMRFPDGSKGRS</sequence>
<dbReference type="HOGENOM" id="CLU_068714_2_2_1"/>
<evidence type="ECO:0000256" key="6">
    <source>
        <dbReference type="ARBA" id="ARBA00022989"/>
    </source>
</evidence>
<dbReference type="FunCoup" id="A0A067MBL2">
    <property type="interactions" value="198"/>
</dbReference>
<dbReference type="GO" id="GO:0045047">
    <property type="term" value="P:protein targeting to ER"/>
    <property type="evidence" value="ECO:0007669"/>
    <property type="project" value="TreeGrafter"/>
</dbReference>
<reference evidence="11" key="1">
    <citation type="journal article" date="2014" name="Proc. Natl. Acad. Sci. U.S.A.">
        <title>Extensive sampling of basidiomycete genomes demonstrates inadequacy of the white-rot/brown-rot paradigm for wood decay fungi.</title>
        <authorList>
            <person name="Riley R."/>
            <person name="Salamov A.A."/>
            <person name="Brown D.W."/>
            <person name="Nagy L.G."/>
            <person name="Floudas D."/>
            <person name="Held B.W."/>
            <person name="Levasseur A."/>
            <person name="Lombard V."/>
            <person name="Morin E."/>
            <person name="Otillar R."/>
            <person name="Lindquist E.A."/>
            <person name="Sun H."/>
            <person name="LaButti K.M."/>
            <person name="Schmutz J."/>
            <person name="Jabbour D."/>
            <person name="Luo H."/>
            <person name="Baker S.E."/>
            <person name="Pisabarro A.G."/>
            <person name="Walton J.D."/>
            <person name="Blanchette R.A."/>
            <person name="Henrissat B."/>
            <person name="Martin F."/>
            <person name="Cullen D."/>
            <person name="Hibbett D.S."/>
            <person name="Grigoriev I.V."/>
        </authorList>
    </citation>
    <scope>NUCLEOTIDE SEQUENCE [LARGE SCALE GENOMIC DNA]</scope>
    <source>
        <strain evidence="11">FD-172 SS1</strain>
    </source>
</reference>
<keyword evidence="11" id="KW-1185">Reference proteome</keyword>
<keyword evidence="7 9" id="KW-0472">Membrane</keyword>
<dbReference type="AlphaFoldDB" id="A0A067MBL2"/>
<dbReference type="PANTHER" id="PTHR12804">
    <property type="entry name" value="MICROSOMAL SIGNAL PEPTIDASE 23 KD SUBUNIT SPC22/23"/>
    <property type="match status" value="1"/>
</dbReference>
<evidence type="ECO:0000256" key="5">
    <source>
        <dbReference type="ARBA" id="ARBA00022968"/>
    </source>
</evidence>
<dbReference type="GO" id="GO:0005787">
    <property type="term" value="C:signal peptidase complex"/>
    <property type="evidence" value="ECO:0007669"/>
    <property type="project" value="UniProtKB-UniRule"/>
</dbReference>
<evidence type="ECO:0000256" key="3">
    <source>
        <dbReference type="ARBA" id="ARBA00022692"/>
    </source>
</evidence>
<dbReference type="InterPro" id="IPR007653">
    <property type="entry name" value="SPC3"/>
</dbReference>
<dbReference type="EMBL" id="KL198052">
    <property type="protein sequence ID" value="KDQ12085.1"/>
    <property type="molecule type" value="Genomic_DNA"/>
</dbReference>
<proteinExistence type="inferred from homology"/>
<dbReference type="GO" id="GO:0006465">
    <property type="term" value="P:signal peptide processing"/>
    <property type="evidence" value="ECO:0007669"/>
    <property type="project" value="UniProtKB-UniRule"/>
</dbReference>
<dbReference type="OrthoDB" id="10261524at2759"/>
<evidence type="ECO:0000256" key="4">
    <source>
        <dbReference type="ARBA" id="ARBA00022824"/>
    </source>
</evidence>
<comment type="similarity">
    <text evidence="2 9">Belongs to the SPCS3 family.</text>
</comment>
<dbReference type="PANTHER" id="PTHR12804:SF0">
    <property type="entry name" value="SIGNAL PEPTIDASE COMPLEX SUBUNIT 3"/>
    <property type="match status" value="1"/>
</dbReference>
<dbReference type="STRING" id="930990.A0A067MBL2"/>
<dbReference type="Proteomes" id="UP000027195">
    <property type="component" value="Unassembled WGS sequence"/>
</dbReference>
<dbReference type="Pfam" id="PF04573">
    <property type="entry name" value="SPC22"/>
    <property type="match status" value="1"/>
</dbReference>
<dbReference type="InParanoid" id="A0A067MBL2"/>
<protein>
    <recommendedName>
        <fullName evidence="9">Signal peptidase subunit 3</fullName>
    </recommendedName>
</protein>
<evidence type="ECO:0000313" key="10">
    <source>
        <dbReference type="EMBL" id="KDQ12085.1"/>
    </source>
</evidence>
<keyword evidence="4 9" id="KW-0256">Endoplasmic reticulum</keyword>
<keyword evidence="6" id="KW-1133">Transmembrane helix</keyword>
<evidence type="ECO:0000256" key="9">
    <source>
        <dbReference type="PIRNR" id="PIRNR016089"/>
    </source>
</evidence>
<comment type="function">
    <text evidence="8">Essential component of the signal peptidase complex (SPC) which catalyzes the cleavage of N-terminal signal sequences from nascent proteins as they are translocated into the lumen of the endoplasmic reticulum. Essential for the SPC catalytic activity, possibly by stabilizing and positioning the active center of the complex close to the lumenal surface. Essential for viability.</text>
</comment>
<evidence type="ECO:0000313" key="11">
    <source>
        <dbReference type="Proteomes" id="UP000027195"/>
    </source>
</evidence>
<dbReference type="PIRSF" id="PIRSF016089">
    <property type="entry name" value="SPC22"/>
    <property type="match status" value="1"/>
</dbReference>
<organism evidence="10 11">
    <name type="scientific">Botryobasidium botryosum (strain FD-172 SS1)</name>
    <dbReference type="NCBI Taxonomy" id="930990"/>
    <lineage>
        <taxon>Eukaryota</taxon>
        <taxon>Fungi</taxon>
        <taxon>Dikarya</taxon>
        <taxon>Basidiomycota</taxon>
        <taxon>Agaricomycotina</taxon>
        <taxon>Agaricomycetes</taxon>
        <taxon>Cantharellales</taxon>
        <taxon>Botryobasidiaceae</taxon>
        <taxon>Botryobasidium</taxon>
    </lineage>
</organism>
<gene>
    <name evidence="10" type="ORF">BOTBODRAFT_34702</name>
</gene>
<evidence type="ECO:0000256" key="2">
    <source>
        <dbReference type="ARBA" id="ARBA00009289"/>
    </source>
</evidence>
<evidence type="ECO:0000256" key="7">
    <source>
        <dbReference type="ARBA" id="ARBA00023136"/>
    </source>
</evidence>
<keyword evidence="3" id="KW-0812">Transmembrane</keyword>
<comment type="subcellular location">
    <subcellularLocation>
        <location evidence="1">Endoplasmic reticulum membrane</location>
        <topology evidence="1">Single-pass type II membrane protein</topology>
    </subcellularLocation>
</comment>
<evidence type="ECO:0000256" key="1">
    <source>
        <dbReference type="ARBA" id="ARBA00004648"/>
    </source>
</evidence>
<evidence type="ECO:0000256" key="8">
    <source>
        <dbReference type="ARBA" id="ARBA00045670"/>
    </source>
</evidence>